<dbReference type="EMBL" id="JXJQ01000010">
    <property type="protein sequence ID" value="KJY60806.1"/>
    <property type="molecule type" value="Genomic_DNA"/>
</dbReference>
<dbReference type="STRING" id="1218492.JG30_14960"/>
<dbReference type="AlphaFoldDB" id="A0A0F4LTA6"/>
<dbReference type="PANTHER" id="PTHR36849">
    <property type="entry name" value="CYTOPLASMIC PROTEIN-RELATED"/>
    <property type="match status" value="1"/>
</dbReference>
<dbReference type="Proteomes" id="UP000033558">
    <property type="component" value="Unassembled WGS sequence"/>
</dbReference>
<dbReference type="InterPro" id="IPR052552">
    <property type="entry name" value="YeaO-like"/>
</dbReference>
<organism evidence="1 2">
    <name type="scientific">Bombilactobacillus mellifer</name>
    <dbReference type="NCBI Taxonomy" id="1218492"/>
    <lineage>
        <taxon>Bacteria</taxon>
        <taxon>Bacillati</taxon>
        <taxon>Bacillota</taxon>
        <taxon>Bacilli</taxon>
        <taxon>Lactobacillales</taxon>
        <taxon>Lactobacillaceae</taxon>
        <taxon>Bombilactobacillus</taxon>
    </lineage>
</organism>
<name>A0A0F4LTA6_9LACO</name>
<evidence type="ECO:0000313" key="2">
    <source>
        <dbReference type="Proteomes" id="UP000033558"/>
    </source>
</evidence>
<accession>A0A0F4LTA6</accession>
<sequence length="119" mass="14077">MKIQTIRIYQHSQPQGYRILVDRLWPRGISKIQAHLDYWAKDLAPSPALRRWFNHDPEKFETFQIRYQSELQQNPAQKAFVDLVQQQLAQQDVLLLYAAKDTQHNQALVLQHFLQAALI</sequence>
<dbReference type="PANTHER" id="PTHR36849:SF1">
    <property type="entry name" value="CYTOPLASMIC PROTEIN"/>
    <property type="match status" value="1"/>
</dbReference>
<dbReference type="HOGENOM" id="CLU_137928_0_0_9"/>
<gene>
    <name evidence="1" type="ORF">JG30_14960</name>
</gene>
<protein>
    <recommendedName>
        <fullName evidence="3">MarR family transcriptional regulator</fullName>
    </recommendedName>
</protein>
<evidence type="ECO:0008006" key="3">
    <source>
        <dbReference type="Google" id="ProtNLM"/>
    </source>
</evidence>
<evidence type="ECO:0000313" key="1">
    <source>
        <dbReference type="EMBL" id="KJY60806.1"/>
    </source>
</evidence>
<dbReference type="PATRIC" id="fig|1218492.5.peg.1550"/>
<comment type="caution">
    <text evidence="1">The sequence shown here is derived from an EMBL/GenBank/DDBJ whole genome shotgun (WGS) entry which is preliminary data.</text>
</comment>
<proteinExistence type="predicted"/>
<reference evidence="1 2" key="1">
    <citation type="submission" date="2015-01" db="EMBL/GenBank/DDBJ databases">
        <title>Comparative genomics of the lactic acid bacteria isolated from the honey bee gut.</title>
        <authorList>
            <person name="Ellegaard K.M."/>
            <person name="Tamarit D."/>
            <person name="Javelind E."/>
            <person name="Olofsson T."/>
            <person name="Andersson S.G."/>
            <person name="Vasquez A."/>
        </authorList>
    </citation>
    <scope>NUCLEOTIDE SEQUENCE [LARGE SCALE GENOMIC DNA]</scope>
    <source>
        <strain evidence="1 2">Bin4</strain>
    </source>
</reference>
<keyword evidence="2" id="KW-1185">Reference proteome</keyword>
<dbReference type="Pfam" id="PF22752">
    <property type="entry name" value="DUF488-N3i"/>
    <property type="match status" value="1"/>
</dbReference>